<proteinExistence type="predicted"/>
<protein>
    <submittedName>
        <fullName evidence="2">Uncharacterized protein</fullName>
    </submittedName>
</protein>
<dbReference type="EMBL" id="BQNB010011025">
    <property type="protein sequence ID" value="GJS85105.1"/>
    <property type="molecule type" value="Genomic_DNA"/>
</dbReference>
<sequence length="239" mass="28017">MAAHAKIMDRFKNAIFKQREVINDRITEMFGLLKELSASRTPEKVLIREEARHPITKNVNSISVIREEEEKDNNRAIIESIVEPSKSEEEEPPKKAFMTNEVERRADDKPTKNIRENVTNNEEEEAIRVSNSYRIAEDVLVDVVGYVYPVDFVQKVGAKKEIIKPWENLQFYGERIKNDIEPIAPMMTVNRLVLEWEEKIKLHQEKEMKFDQWRSKIFKNERPALVTMESEVADDDDVT</sequence>
<evidence type="ECO:0000256" key="1">
    <source>
        <dbReference type="SAM" id="MobiDB-lite"/>
    </source>
</evidence>
<name>A0ABQ4Z7R5_9ASTR</name>
<accession>A0ABQ4Z7R5</accession>
<gene>
    <name evidence="2" type="ORF">Tco_0751646</name>
</gene>
<dbReference type="Proteomes" id="UP001151760">
    <property type="component" value="Unassembled WGS sequence"/>
</dbReference>
<evidence type="ECO:0000313" key="2">
    <source>
        <dbReference type="EMBL" id="GJS85105.1"/>
    </source>
</evidence>
<keyword evidence="3" id="KW-1185">Reference proteome</keyword>
<feature type="region of interest" description="Disordered" evidence="1">
    <location>
        <begin position="83"/>
        <end position="108"/>
    </location>
</feature>
<reference evidence="2" key="2">
    <citation type="submission" date="2022-01" db="EMBL/GenBank/DDBJ databases">
        <authorList>
            <person name="Yamashiro T."/>
            <person name="Shiraishi A."/>
            <person name="Satake H."/>
            <person name="Nakayama K."/>
        </authorList>
    </citation>
    <scope>NUCLEOTIDE SEQUENCE</scope>
</reference>
<organism evidence="2 3">
    <name type="scientific">Tanacetum coccineum</name>
    <dbReference type="NCBI Taxonomy" id="301880"/>
    <lineage>
        <taxon>Eukaryota</taxon>
        <taxon>Viridiplantae</taxon>
        <taxon>Streptophyta</taxon>
        <taxon>Embryophyta</taxon>
        <taxon>Tracheophyta</taxon>
        <taxon>Spermatophyta</taxon>
        <taxon>Magnoliopsida</taxon>
        <taxon>eudicotyledons</taxon>
        <taxon>Gunneridae</taxon>
        <taxon>Pentapetalae</taxon>
        <taxon>asterids</taxon>
        <taxon>campanulids</taxon>
        <taxon>Asterales</taxon>
        <taxon>Asteraceae</taxon>
        <taxon>Asteroideae</taxon>
        <taxon>Anthemideae</taxon>
        <taxon>Anthemidinae</taxon>
        <taxon>Tanacetum</taxon>
    </lineage>
</organism>
<comment type="caution">
    <text evidence="2">The sequence shown here is derived from an EMBL/GenBank/DDBJ whole genome shotgun (WGS) entry which is preliminary data.</text>
</comment>
<evidence type="ECO:0000313" key="3">
    <source>
        <dbReference type="Proteomes" id="UP001151760"/>
    </source>
</evidence>
<reference evidence="2" key="1">
    <citation type="journal article" date="2022" name="Int. J. Mol. Sci.">
        <title>Draft Genome of Tanacetum Coccineum: Genomic Comparison of Closely Related Tanacetum-Family Plants.</title>
        <authorList>
            <person name="Yamashiro T."/>
            <person name="Shiraishi A."/>
            <person name="Nakayama K."/>
            <person name="Satake H."/>
        </authorList>
    </citation>
    <scope>NUCLEOTIDE SEQUENCE</scope>
</reference>